<evidence type="ECO:0000259" key="5">
    <source>
        <dbReference type="PROSITE" id="PS50089"/>
    </source>
</evidence>
<keyword evidence="7" id="KW-1185">Reference proteome</keyword>
<dbReference type="InterPro" id="IPR013083">
    <property type="entry name" value="Znf_RING/FYVE/PHD"/>
</dbReference>
<comment type="caution">
    <text evidence="6">The sequence shown here is derived from an EMBL/GenBank/DDBJ whole genome shotgun (WGS) entry which is preliminary data.</text>
</comment>
<evidence type="ECO:0000256" key="1">
    <source>
        <dbReference type="ARBA" id="ARBA00022723"/>
    </source>
</evidence>
<evidence type="ECO:0000256" key="4">
    <source>
        <dbReference type="PROSITE-ProRule" id="PRU00175"/>
    </source>
</evidence>
<dbReference type="AlphaFoldDB" id="A0A9W9BYQ0"/>
<dbReference type="InterPro" id="IPR001841">
    <property type="entry name" value="Znf_RING"/>
</dbReference>
<dbReference type="EMBL" id="JAPEUV010000054">
    <property type="protein sequence ID" value="KAJ4335979.1"/>
    <property type="molecule type" value="Genomic_DNA"/>
</dbReference>
<feature type="domain" description="RING-type" evidence="5">
    <location>
        <begin position="90"/>
        <end position="139"/>
    </location>
</feature>
<dbReference type="InterPro" id="IPR027370">
    <property type="entry name" value="Znf-RING_euk"/>
</dbReference>
<dbReference type="Proteomes" id="UP001140562">
    <property type="component" value="Unassembled WGS sequence"/>
</dbReference>
<protein>
    <recommendedName>
        <fullName evidence="5">RING-type domain-containing protein</fullName>
    </recommendedName>
</protein>
<sequence length="265" mass="30388">MVKDATMKHPQRRTAKQYQWLFIVDLQEAMPTGDIVLMAKRAMLSLEMWEDRALNVDNLCVDLDDKGYFFRNNHAVKDAAKDRSAIGESCWICANDFDADIHRPQQGPCGHIYCHECFKNTLAHALKPVEAKYTCAFCRSCLVCGVGSCEDHIIAHEKAPPYPLSPDLHLLCKEYCVADEELYGMSPKRYWTFREHSRALRSVLSVQVYMRDLAVDPIHKARADEEVNQSIEKLREMAVQAHKLTLEDLEIERVASVFIEDDPLD</sequence>
<dbReference type="PROSITE" id="PS50089">
    <property type="entry name" value="ZF_RING_2"/>
    <property type="match status" value="1"/>
</dbReference>
<reference evidence="6" key="1">
    <citation type="submission" date="2022-10" db="EMBL/GenBank/DDBJ databases">
        <title>Tapping the CABI collections for fungal endophytes: first genome assemblies for Collariella, Neodidymelliopsis, Ascochyta clinopodiicola, Didymella pomorum, Didymosphaeria variabile, Neocosmospora piperis and Neocucurbitaria cava.</title>
        <authorList>
            <person name="Hill R."/>
        </authorList>
    </citation>
    <scope>NUCLEOTIDE SEQUENCE</scope>
    <source>
        <strain evidence="6">IMI 360193</strain>
    </source>
</reference>
<dbReference type="SUPFAM" id="SSF57850">
    <property type="entry name" value="RING/U-box"/>
    <property type="match status" value="1"/>
</dbReference>
<proteinExistence type="predicted"/>
<evidence type="ECO:0000313" key="7">
    <source>
        <dbReference type="Proteomes" id="UP001140562"/>
    </source>
</evidence>
<evidence type="ECO:0000313" key="6">
    <source>
        <dbReference type="EMBL" id="KAJ4335979.1"/>
    </source>
</evidence>
<dbReference type="GO" id="GO:0008270">
    <property type="term" value="F:zinc ion binding"/>
    <property type="evidence" value="ECO:0007669"/>
    <property type="project" value="UniProtKB-KW"/>
</dbReference>
<name>A0A9W9BYQ0_9PLEO</name>
<evidence type="ECO:0000256" key="2">
    <source>
        <dbReference type="ARBA" id="ARBA00022771"/>
    </source>
</evidence>
<accession>A0A9W9BYQ0</accession>
<keyword evidence="1" id="KW-0479">Metal-binding</keyword>
<dbReference type="Pfam" id="PF13445">
    <property type="entry name" value="zf-RING_UBOX"/>
    <property type="match status" value="1"/>
</dbReference>
<dbReference type="OrthoDB" id="3796845at2759"/>
<keyword evidence="2 4" id="KW-0863">Zinc-finger</keyword>
<dbReference type="Gene3D" id="3.30.40.10">
    <property type="entry name" value="Zinc/RING finger domain, C3HC4 (zinc finger)"/>
    <property type="match status" value="1"/>
</dbReference>
<gene>
    <name evidence="6" type="ORF">N0V87_005700</name>
</gene>
<evidence type="ECO:0000256" key="3">
    <source>
        <dbReference type="ARBA" id="ARBA00022833"/>
    </source>
</evidence>
<organism evidence="6 7">
    <name type="scientific">Didymella glomerata</name>
    <dbReference type="NCBI Taxonomy" id="749621"/>
    <lineage>
        <taxon>Eukaryota</taxon>
        <taxon>Fungi</taxon>
        <taxon>Dikarya</taxon>
        <taxon>Ascomycota</taxon>
        <taxon>Pezizomycotina</taxon>
        <taxon>Dothideomycetes</taxon>
        <taxon>Pleosporomycetidae</taxon>
        <taxon>Pleosporales</taxon>
        <taxon>Pleosporineae</taxon>
        <taxon>Didymellaceae</taxon>
        <taxon>Didymella</taxon>
    </lineage>
</organism>
<keyword evidence="3" id="KW-0862">Zinc</keyword>